<dbReference type="Gene3D" id="1.25.10.20">
    <property type="entry name" value="Vitellinogen, superhelical"/>
    <property type="match status" value="1"/>
</dbReference>
<protein>
    <submittedName>
        <fullName evidence="3">HEAT repeat domain-containing protein</fullName>
    </submittedName>
</protein>
<evidence type="ECO:0000256" key="1">
    <source>
        <dbReference type="SAM" id="MobiDB-lite"/>
    </source>
</evidence>
<dbReference type="InterPro" id="IPR011030">
    <property type="entry name" value="Lipovitellin_superhlx_dom"/>
</dbReference>
<accession>A0A848LQZ3</accession>
<dbReference type="SMART" id="SM00567">
    <property type="entry name" value="EZ_HEAT"/>
    <property type="match status" value="4"/>
</dbReference>
<dbReference type="InterPro" id="IPR001747">
    <property type="entry name" value="Vitellogenin_N"/>
</dbReference>
<reference evidence="3 4" key="1">
    <citation type="submission" date="2020-04" db="EMBL/GenBank/DDBJ databases">
        <title>Draft genome of Pyxidicoccus fallax type strain.</title>
        <authorList>
            <person name="Whitworth D.E."/>
        </authorList>
    </citation>
    <scope>NUCLEOTIDE SEQUENCE [LARGE SCALE GENOMIC DNA]</scope>
    <source>
        <strain evidence="3 4">DSM 14698</strain>
    </source>
</reference>
<proteinExistence type="predicted"/>
<keyword evidence="4" id="KW-1185">Reference proteome</keyword>
<evidence type="ECO:0000313" key="4">
    <source>
        <dbReference type="Proteomes" id="UP000518300"/>
    </source>
</evidence>
<sequence>MTPRTKSLLLLLAILAGVSAWRAGQWLWLREASRPDAWKAVPPSAPPSQEPPAEVTRQGVKGRERVLTPGRRHRYTFDLDTRTAEGLEPDRSRLHTGWSGALDLTYLGTEGGQHLFLGQVVPTRIELEAGETPVLSTDEQRELQAMLEQPVYVAQDVRGRVLAVHFDPAQDAMARRLVRSLLASTQFVAEDGSQWSTEETDTTGDFESEYRAGGSANTYMKTKRRYLRVATPDPRAPDGVPRMRGYLAVMLFEDGHVKEAAGSDVVESGGGTTGRPPVRAETRVALTHVAVDQRPASLGDFQAARARLRPERLSVREASGTAPPDRQLVGSASTAELMRLLARETEPKARDAARARLAALFRLEPAQAEYAANHVRRGEAGPALAAQVVEALGSAGTPESLRALTTVLEEARVRPETLAHAARMAGRVEHPTVELAEALGRTVDAARDEGVRNAAALAMGALVKELEPLQPARSHSLLDAMLRRCHARTMETAVCLRTLANAASPRGLAYTKSALLHPEPSVRAVAADALGGIPGAEVDALLDQVLRGDPSPRVRVRAVAAIGRRVAGPHMQALATVLRAEQSEQVRLETVRVLGGLRAVDELAVALLRDAADNDASEKVRHLAASLLAG</sequence>
<dbReference type="RefSeq" id="WP_169349548.1">
    <property type="nucleotide sequence ID" value="NZ_JABBJJ010000237.1"/>
</dbReference>
<dbReference type="SUPFAM" id="SSF48431">
    <property type="entry name" value="Lipovitellin-phosvitin complex, superhelical domain"/>
    <property type="match status" value="1"/>
</dbReference>
<gene>
    <name evidence="3" type="ORF">HG543_36530</name>
</gene>
<dbReference type="GO" id="GO:0005319">
    <property type="term" value="F:lipid transporter activity"/>
    <property type="evidence" value="ECO:0007669"/>
    <property type="project" value="InterPro"/>
</dbReference>
<dbReference type="Proteomes" id="UP000518300">
    <property type="component" value="Unassembled WGS sequence"/>
</dbReference>
<comment type="caution">
    <text evidence="3">The sequence shown here is derived from an EMBL/GenBank/DDBJ whole genome shotgun (WGS) entry which is preliminary data.</text>
</comment>
<dbReference type="InterPro" id="IPR004155">
    <property type="entry name" value="PBS_lyase_HEAT"/>
</dbReference>
<evidence type="ECO:0000313" key="3">
    <source>
        <dbReference type="EMBL" id="NMO20328.1"/>
    </source>
</evidence>
<dbReference type="AlphaFoldDB" id="A0A848LQZ3"/>
<organism evidence="3 4">
    <name type="scientific">Pyxidicoccus fallax</name>
    <dbReference type="NCBI Taxonomy" id="394095"/>
    <lineage>
        <taxon>Bacteria</taxon>
        <taxon>Pseudomonadati</taxon>
        <taxon>Myxococcota</taxon>
        <taxon>Myxococcia</taxon>
        <taxon>Myxococcales</taxon>
        <taxon>Cystobacterineae</taxon>
        <taxon>Myxococcaceae</taxon>
        <taxon>Pyxidicoccus</taxon>
    </lineage>
</organism>
<evidence type="ECO:0000259" key="2">
    <source>
        <dbReference type="SMART" id="SM00638"/>
    </source>
</evidence>
<dbReference type="SMART" id="SM00638">
    <property type="entry name" value="LPD_N"/>
    <property type="match status" value="1"/>
</dbReference>
<feature type="region of interest" description="Disordered" evidence="1">
    <location>
        <begin position="38"/>
        <end position="60"/>
    </location>
</feature>
<dbReference type="Pfam" id="PF01347">
    <property type="entry name" value="Vitellogenin_N"/>
    <property type="match status" value="1"/>
</dbReference>
<name>A0A848LQZ3_9BACT</name>
<feature type="domain" description="Vitellogenin" evidence="2">
    <location>
        <begin position="67"/>
        <end position="592"/>
    </location>
</feature>
<dbReference type="EMBL" id="JABBJJ010000237">
    <property type="protein sequence ID" value="NMO20328.1"/>
    <property type="molecule type" value="Genomic_DNA"/>
</dbReference>